<dbReference type="InterPro" id="IPR053934">
    <property type="entry name" value="HTTM_dom"/>
</dbReference>
<dbReference type="InterPro" id="IPR011020">
    <property type="entry name" value="HTTM-like"/>
</dbReference>
<comment type="caution">
    <text evidence="7">The sequence shown here is derived from an EMBL/GenBank/DDBJ whole genome shotgun (WGS) entry which is preliminary data.</text>
</comment>
<dbReference type="PANTHER" id="PTHR39535:SF2">
    <property type="entry name" value="HTTM DOMAIN-CONTAINING PROTEIN"/>
    <property type="match status" value="1"/>
</dbReference>
<reference evidence="7" key="1">
    <citation type="submission" date="2021-02" db="EMBL/GenBank/DDBJ databases">
        <title>Genome-Resolved Metagenomics of a Microbial Community Performing Photosynthetic Biological Nutrient Removal.</title>
        <authorList>
            <person name="Mcdaniel E.A."/>
        </authorList>
    </citation>
    <scope>NUCLEOTIDE SEQUENCE</scope>
    <source>
        <strain evidence="7">UWPOB_OBS1</strain>
    </source>
</reference>
<sequence length="330" mass="38049">MTLASIWQAWRRFWFEPQGTETISVYRILYGLLVSQIFLIHLAGRFEEWYGPDSMIRISTVINHFWHREPRLDLFLLFPQQAQSYTIIYFLAAALSIMLILGFKGRLAAFLVWLTLVSMHHHNPYNINGGDAFLRAVGIFLALSPCSDHYSIDSLIAKRKGILPIEKSPWAQRMIQVSIALVYYQTFWCKISGHQWLDGTAVYYATRLDDMLRFPLPLVSDNMTVLRLLNWFTLLIEFLGWNAIFLKECRYAVVIGLVFLHLGIEYMVNLPVFEWAFIFTLFTFVDAEHTRKASHFIKSCLLAVFFPNKGKDKSSKSDLDLGLGVGGQAS</sequence>
<dbReference type="AlphaFoldDB" id="A0A8J7PJI9"/>
<feature type="domain" description="HTTM-like" evidence="6">
    <location>
        <begin position="15"/>
        <end position="289"/>
    </location>
</feature>
<dbReference type="SMART" id="SM00752">
    <property type="entry name" value="HTTM"/>
    <property type="match status" value="1"/>
</dbReference>
<dbReference type="PANTHER" id="PTHR39535">
    <property type="entry name" value="SPORULATION-DELAYING PROTEIN SDPB"/>
    <property type="match status" value="1"/>
</dbReference>
<evidence type="ECO:0000256" key="5">
    <source>
        <dbReference type="SAM" id="Phobius"/>
    </source>
</evidence>
<proteinExistence type="predicted"/>
<gene>
    <name evidence="7" type="ORF">J0M35_19345</name>
</gene>
<keyword evidence="4 5" id="KW-0472">Membrane</keyword>
<evidence type="ECO:0000313" key="7">
    <source>
        <dbReference type="EMBL" id="MBN8662532.1"/>
    </source>
</evidence>
<accession>A0A8J7PJI9</accession>
<evidence type="ECO:0000313" key="8">
    <source>
        <dbReference type="Proteomes" id="UP000664277"/>
    </source>
</evidence>
<dbReference type="Proteomes" id="UP000664277">
    <property type="component" value="Unassembled WGS sequence"/>
</dbReference>
<evidence type="ECO:0000256" key="3">
    <source>
        <dbReference type="ARBA" id="ARBA00022989"/>
    </source>
</evidence>
<name>A0A8J7PJI9_9BACT</name>
<protein>
    <submittedName>
        <fullName evidence="7">HTTM domain-containing protein</fullName>
    </submittedName>
</protein>
<dbReference type="GO" id="GO:0012505">
    <property type="term" value="C:endomembrane system"/>
    <property type="evidence" value="ECO:0007669"/>
    <property type="project" value="UniProtKB-SubCell"/>
</dbReference>
<dbReference type="InterPro" id="IPR052964">
    <property type="entry name" value="Sporulation_signal_mat"/>
</dbReference>
<keyword evidence="3 5" id="KW-1133">Transmembrane helix</keyword>
<evidence type="ECO:0000259" key="6">
    <source>
        <dbReference type="SMART" id="SM00752"/>
    </source>
</evidence>
<evidence type="ECO:0000256" key="4">
    <source>
        <dbReference type="ARBA" id="ARBA00023136"/>
    </source>
</evidence>
<dbReference type="EMBL" id="JAFLCK010000042">
    <property type="protein sequence ID" value="MBN8662532.1"/>
    <property type="molecule type" value="Genomic_DNA"/>
</dbReference>
<feature type="transmembrane region" description="Helical" evidence="5">
    <location>
        <begin position="82"/>
        <end position="103"/>
    </location>
</feature>
<dbReference type="Pfam" id="PF05090">
    <property type="entry name" value="HTTM"/>
    <property type="match status" value="1"/>
</dbReference>
<organism evidence="7 8">
    <name type="scientific">Candidatus Obscuribacter phosphatis</name>
    <dbReference type="NCBI Taxonomy" id="1906157"/>
    <lineage>
        <taxon>Bacteria</taxon>
        <taxon>Bacillati</taxon>
        <taxon>Candidatus Melainabacteria</taxon>
        <taxon>Candidatus Obscuribacterales</taxon>
        <taxon>Candidatus Obscuribacteraceae</taxon>
        <taxon>Candidatus Obscuribacter</taxon>
    </lineage>
</organism>
<comment type="subcellular location">
    <subcellularLocation>
        <location evidence="1">Endomembrane system</location>
        <topology evidence="1">Multi-pass membrane protein</topology>
    </subcellularLocation>
</comment>
<keyword evidence="2 5" id="KW-0812">Transmembrane</keyword>
<feature type="transmembrane region" description="Helical" evidence="5">
    <location>
        <begin position="25"/>
        <end position="44"/>
    </location>
</feature>
<evidence type="ECO:0000256" key="2">
    <source>
        <dbReference type="ARBA" id="ARBA00022692"/>
    </source>
</evidence>
<evidence type="ECO:0000256" key="1">
    <source>
        <dbReference type="ARBA" id="ARBA00004127"/>
    </source>
</evidence>